<dbReference type="AlphaFoldDB" id="A0AAJ0CR35"/>
<accession>A0AAJ0CR35</accession>
<dbReference type="Pfam" id="PF26640">
    <property type="entry name" value="DUF8212"/>
    <property type="match status" value="1"/>
</dbReference>
<dbReference type="InterPro" id="IPR058525">
    <property type="entry name" value="DUF8212"/>
</dbReference>
<feature type="domain" description="DUF8212" evidence="2">
    <location>
        <begin position="221"/>
        <end position="282"/>
    </location>
</feature>
<protein>
    <recommendedName>
        <fullName evidence="5">HET-domain-containing protein</fullName>
    </recommendedName>
</protein>
<name>A0AAJ0CR35_9HYPO</name>
<feature type="domain" description="Heterokaryon incompatibility" evidence="1">
    <location>
        <begin position="22"/>
        <end position="111"/>
    </location>
</feature>
<comment type="caution">
    <text evidence="3">The sequence shown here is derived from an EMBL/GenBank/DDBJ whole genome shotgun (WGS) entry which is preliminary data.</text>
</comment>
<evidence type="ECO:0008006" key="5">
    <source>
        <dbReference type="Google" id="ProtNLM"/>
    </source>
</evidence>
<dbReference type="InterPro" id="IPR010730">
    <property type="entry name" value="HET"/>
</dbReference>
<evidence type="ECO:0000259" key="1">
    <source>
        <dbReference type="Pfam" id="PF06985"/>
    </source>
</evidence>
<evidence type="ECO:0000259" key="2">
    <source>
        <dbReference type="Pfam" id="PF26640"/>
    </source>
</evidence>
<reference evidence="3" key="1">
    <citation type="submission" date="2023-06" db="EMBL/GenBank/DDBJ databases">
        <title>Conoideocrella luteorostrata (Hypocreales: Clavicipitaceae), a potential biocontrol fungus for elongate hemlock scale in United States Christmas tree production areas.</title>
        <authorList>
            <person name="Barrett H."/>
            <person name="Lovett B."/>
            <person name="Macias A.M."/>
            <person name="Stajich J.E."/>
            <person name="Kasson M.T."/>
        </authorList>
    </citation>
    <scope>NUCLEOTIDE SEQUENCE</scope>
    <source>
        <strain evidence="3">ARSEF 14590</strain>
    </source>
</reference>
<dbReference type="PANTHER" id="PTHR10622">
    <property type="entry name" value="HET DOMAIN-CONTAINING PROTEIN"/>
    <property type="match status" value="1"/>
</dbReference>
<proteinExistence type="predicted"/>
<organism evidence="3 4">
    <name type="scientific">Conoideocrella luteorostrata</name>
    <dbReference type="NCBI Taxonomy" id="1105319"/>
    <lineage>
        <taxon>Eukaryota</taxon>
        <taxon>Fungi</taxon>
        <taxon>Dikarya</taxon>
        <taxon>Ascomycota</taxon>
        <taxon>Pezizomycotina</taxon>
        <taxon>Sordariomycetes</taxon>
        <taxon>Hypocreomycetidae</taxon>
        <taxon>Hypocreales</taxon>
        <taxon>Clavicipitaceae</taxon>
        <taxon>Conoideocrella</taxon>
    </lineage>
</organism>
<evidence type="ECO:0000313" key="3">
    <source>
        <dbReference type="EMBL" id="KAK2597365.1"/>
    </source>
</evidence>
<gene>
    <name evidence="3" type="ORF">QQS21_006063</name>
</gene>
<dbReference type="Proteomes" id="UP001251528">
    <property type="component" value="Unassembled WGS sequence"/>
</dbReference>
<evidence type="ECO:0000313" key="4">
    <source>
        <dbReference type="Proteomes" id="UP001251528"/>
    </source>
</evidence>
<sequence>MRLINIQTGSLEEFMGADIPAYAILSHTWDHEEVSFQDFLNPACTNKKGYQKIQTTCRLAAEANLNYAWVDTCCIDKSSSAELTEAINSMYRWYQRSQVCYAYLGDLSANADTPVEAALPNCRWFTRGWTLQELIAPKNVVFLDRNWNVRGTRRDLVQNLSLITGIGEMVLDGTQPLSAMSVAQKMSWAAHRATTRIEDAAYCMLGIFGVHMPLLYGEEGRAFRRLQEEIVRTTPDLSIFAWRLQPPSQETNGSKLQQTMPRRRVFCGLLAESALAFSGSGSYAKRPFGSRREFSVSNCGIKTQLQTYTQMVSQNGGNSWVYILPLDCSWDRGLSLGVRLRKCGPDQFVREDPWNLVEYAGVIPSNPPLQRYLLTDVADMTMDAGCQLVGSDVFLSRTRPYVFKMETASVVEIYEVWPRSRWDDEDGVFFVSDNSSQDACALILGVRLTSEKDSKDLMLKMVCFVTGWSSTSEPQCTVVDYSKHAMLDDVLSRIKLWDNDSYQVSDRLIASGIPKQSEVAIEVPGTKMVGKVVLNMSTRKDLEVCPKTFWRCFISFEICRSSNIMPVTPGVWTLNY</sequence>
<dbReference type="Pfam" id="PF06985">
    <property type="entry name" value="HET"/>
    <property type="match status" value="1"/>
</dbReference>
<dbReference type="PANTHER" id="PTHR10622:SF12">
    <property type="entry name" value="HET DOMAIN-CONTAINING PROTEIN"/>
    <property type="match status" value="1"/>
</dbReference>
<keyword evidence="4" id="KW-1185">Reference proteome</keyword>
<dbReference type="EMBL" id="JASWJB010000107">
    <property type="protein sequence ID" value="KAK2597365.1"/>
    <property type="molecule type" value="Genomic_DNA"/>
</dbReference>